<dbReference type="Proteomes" id="UP001157887">
    <property type="component" value="Unassembled WGS sequence"/>
</dbReference>
<dbReference type="InterPro" id="IPR011335">
    <property type="entry name" value="Restrct_endonuc-II-like"/>
</dbReference>
<name>A0AA42GKZ4_ACIJO</name>
<dbReference type="GO" id="GO:0003677">
    <property type="term" value="F:DNA binding"/>
    <property type="evidence" value="ECO:0007669"/>
    <property type="project" value="InterPro"/>
</dbReference>
<comment type="caution">
    <text evidence="3">The sequence shown here is derived from an EMBL/GenBank/DDBJ whole genome shotgun (WGS) entry which is preliminary data.</text>
</comment>
<reference evidence="3" key="1">
    <citation type="submission" date="2022-09" db="EMBL/GenBank/DDBJ databases">
        <title>Intensive care unit water sources are persistently colonized with multi-drug resistant bacteria and are the site of extensive horizontal gene transfer of antibiotic resistance genes.</title>
        <authorList>
            <person name="Diorio-Toth L."/>
        </authorList>
    </citation>
    <scope>NUCLEOTIDE SEQUENCE</scope>
    <source>
        <strain evidence="3">GD03885</strain>
        <strain evidence="2">GD04065</strain>
    </source>
</reference>
<keyword evidence="3" id="KW-0378">Hydrolase</keyword>
<dbReference type="Gene3D" id="3.40.1350.10">
    <property type="match status" value="1"/>
</dbReference>
<evidence type="ECO:0000313" key="4">
    <source>
        <dbReference type="Proteomes" id="UP001160116"/>
    </source>
</evidence>
<protein>
    <submittedName>
        <fullName evidence="3">Restriction endonuclease</fullName>
    </submittedName>
</protein>
<dbReference type="AlphaFoldDB" id="A0AA42GKZ4"/>
<feature type="domain" description="Restriction endonuclease type IV Mrr" evidence="1">
    <location>
        <begin position="126"/>
        <end position="238"/>
    </location>
</feature>
<dbReference type="EMBL" id="JAOECG010000043">
    <property type="protein sequence ID" value="MDG9788659.1"/>
    <property type="molecule type" value="Genomic_DNA"/>
</dbReference>
<dbReference type="GO" id="GO:0009307">
    <property type="term" value="P:DNA restriction-modification system"/>
    <property type="evidence" value="ECO:0007669"/>
    <property type="project" value="InterPro"/>
</dbReference>
<gene>
    <name evidence="3" type="ORF">N5C97_14945</name>
    <name evidence="2" type="ORF">N7566_17060</name>
</gene>
<organism evidence="3 4">
    <name type="scientific">Acinetobacter johnsonii</name>
    <dbReference type="NCBI Taxonomy" id="40214"/>
    <lineage>
        <taxon>Bacteria</taxon>
        <taxon>Pseudomonadati</taxon>
        <taxon>Pseudomonadota</taxon>
        <taxon>Gammaproteobacteria</taxon>
        <taxon>Moraxellales</taxon>
        <taxon>Moraxellaceae</taxon>
        <taxon>Acinetobacter</taxon>
    </lineage>
</organism>
<evidence type="ECO:0000313" key="2">
    <source>
        <dbReference type="EMBL" id="MDG9788659.1"/>
    </source>
</evidence>
<dbReference type="EMBL" id="JAOCCL010000053">
    <property type="protein sequence ID" value="MDH0827756.1"/>
    <property type="molecule type" value="Genomic_DNA"/>
</dbReference>
<dbReference type="InterPro" id="IPR011856">
    <property type="entry name" value="tRNA_endonuc-like_dom_sf"/>
</dbReference>
<sequence length="263" mass="29612">MIVPLAKSIAIGIVSGKKTFDLSLTDKKACNLINVNFFRTNEGHILRIPRKSLTHGLESRLKIQAHNTNLKEFKDEIERIIESIASNGTYKQESYLLEKIAEAEASFKENLLKSLTTGTTWLAAGGEGLELLILELLKIEGYTAKKQAKNQSSDISDIDIKASKIDRFSESNLFFQVKHHCNISSKHGLEQLIAYVDTDDIEHEKWFITTGNLSESSIQYAEDHNIRVMVGDELVDWIYENIGDLSNGTRHKLGIIEIPLVIQ</sequence>
<evidence type="ECO:0000259" key="1">
    <source>
        <dbReference type="Pfam" id="PF04471"/>
    </source>
</evidence>
<dbReference type="InterPro" id="IPR007560">
    <property type="entry name" value="Restrct_endonuc_IV_Mrr"/>
</dbReference>
<keyword evidence="3" id="KW-0255">Endonuclease</keyword>
<dbReference type="Pfam" id="PF04471">
    <property type="entry name" value="Mrr_cat"/>
    <property type="match status" value="1"/>
</dbReference>
<proteinExistence type="predicted"/>
<dbReference type="GO" id="GO:0004519">
    <property type="term" value="F:endonuclease activity"/>
    <property type="evidence" value="ECO:0007669"/>
    <property type="project" value="UniProtKB-KW"/>
</dbReference>
<accession>A0AA42GKZ4</accession>
<dbReference type="Proteomes" id="UP001160116">
    <property type="component" value="Unassembled WGS sequence"/>
</dbReference>
<evidence type="ECO:0000313" key="3">
    <source>
        <dbReference type="EMBL" id="MDH0827756.1"/>
    </source>
</evidence>
<keyword evidence="3" id="KW-0540">Nuclease</keyword>
<dbReference type="RefSeq" id="WP_228268408.1">
    <property type="nucleotide sequence ID" value="NZ_CANMLB010000037.1"/>
</dbReference>
<dbReference type="SUPFAM" id="SSF52980">
    <property type="entry name" value="Restriction endonuclease-like"/>
    <property type="match status" value="1"/>
</dbReference>